<organism evidence="6 7">
    <name type="scientific">Streptococcus pneumoniae</name>
    <dbReference type="NCBI Taxonomy" id="1313"/>
    <lineage>
        <taxon>Bacteria</taxon>
        <taxon>Bacillati</taxon>
        <taxon>Bacillota</taxon>
        <taxon>Bacilli</taxon>
        <taxon>Lactobacillales</taxon>
        <taxon>Streptococcaceae</taxon>
        <taxon>Streptococcus</taxon>
    </lineage>
</organism>
<evidence type="ECO:0000259" key="4">
    <source>
        <dbReference type="Pfam" id="PF00557"/>
    </source>
</evidence>
<dbReference type="Proteomes" id="UP000315060">
    <property type="component" value="Unassembled WGS sequence"/>
</dbReference>
<protein>
    <submittedName>
        <fullName evidence="6">Aminopeptidase P family protein</fullName>
    </submittedName>
</protein>
<dbReference type="RefSeq" id="WP_016569517.1">
    <property type="nucleotide sequence ID" value="NZ_FWSQ01000014.1"/>
</dbReference>
<dbReference type="EMBL" id="VMYC01000162">
    <property type="protein sequence ID" value="TVX68202.1"/>
    <property type="molecule type" value="Genomic_DNA"/>
</dbReference>
<comment type="similarity">
    <text evidence="3">Belongs to the peptidase M24B family.</text>
</comment>
<dbReference type="InterPro" id="IPR001131">
    <property type="entry name" value="Peptidase_M24B_aminopep-P_CS"/>
</dbReference>
<evidence type="ECO:0000256" key="2">
    <source>
        <dbReference type="ARBA" id="ARBA00022801"/>
    </source>
</evidence>
<dbReference type="PROSITE" id="PS00491">
    <property type="entry name" value="PROLINE_PEPTIDASE"/>
    <property type="match status" value="1"/>
</dbReference>
<dbReference type="PANTHER" id="PTHR46112">
    <property type="entry name" value="AMINOPEPTIDASE"/>
    <property type="match status" value="1"/>
</dbReference>
<reference evidence="6 7" key="1">
    <citation type="submission" date="2019-07" db="EMBL/GenBank/DDBJ databases">
        <authorList>
            <person name="Mohale T."/>
        </authorList>
    </citation>
    <scope>NUCLEOTIDE SEQUENCE [LARGE SCALE GENOMIC DNA]</scope>
    <source>
        <strain evidence="6 7">NTPn 59</strain>
    </source>
</reference>
<dbReference type="InterPro" id="IPR000994">
    <property type="entry name" value="Pept_M24"/>
</dbReference>
<sequence>MNKRVQAFLAKMQEKELDGIIINNLKNVYYLTGFWGSNGTVFISRDRQVLVTDSRYIIAAKQETSGFEIVADRDELAVIVGIVKDMGLTRIGFEDEISVSYYHRMQATFAGLDLLPQTQFVEGLRMIKDEAEIAAIRKACFISDQAFRDALDFIKPGKTEIEIANFLDFRMRELGASGLSFDTILASGINSSKPHAHPMHKPVELGEAITMDFGCLYDHYVSDMTRTIYLGHVSDEQAEIYNTVLKANQALIDQAKAGLGFRDFDKIPRDIIIEAGYGDYFTHGIGHGIGLDIHEEPYFSQTSTETIKTGMTLTDEPGIYIEGKYGVRIEDDILITETGCELLTLAPKELIVI</sequence>
<keyword evidence="6" id="KW-0031">Aminopeptidase</keyword>
<feature type="domain" description="Peptidase M24" evidence="4">
    <location>
        <begin position="135"/>
        <end position="337"/>
    </location>
</feature>
<feature type="domain" description="Creatinase N-terminal" evidence="5">
    <location>
        <begin position="4"/>
        <end position="127"/>
    </location>
</feature>
<dbReference type="InterPro" id="IPR029149">
    <property type="entry name" value="Creatin/AminoP/Spt16_N"/>
</dbReference>
<dbReference type="Gene3D" id="3.40.350.10">
    <property type="entry name" value="Creatinase/prolidase N-terminal domain"/>
    <property type="match status" value="1"/>
</dbReference>
<keyword evidence="1 3" id="KW-0479">Metal-binding</keyword>
<dbReference type="GO" id="GO:0004177">
    <property type="term" value="F:aminopeptidase activity"/>
    <property type="evidence" value="ECO:0007669"/>
    <property type="project" value="UniProtKB-KW"/>
</dbReference>
<dbReference type="GO" id="GO:0046872">
    <property type="term" value="F:metal ion binding"/>
    <property type="evidence" value="ECO:0007669"/>
    <property type="project" value="UniProtKB-KW"/>
</dbReference>
<proteinExistence type="inferred from homology"/>
<evidence type="ECO:0000313" key="7">
    <source>
        <dbReference type="Proteomes" id="UP000315060"/>
    </source>
</evidence>
<dbReference type="InterPro" id="IPR050659">
    <property type="entry name" value="Peptidase_M24B"/>
</dbReference>
<keyword evidence="6" id="KW-0645">Protease</keyword>
<gene>
    <name evidence="6" type="ORF">AZJ28_09170</name>
</gene>
<comment type="caution">
    <text evidence="6">The sequence shown here is derived from an EMBL/GenBank/DDBJ whole genome shotgun (WGS) entry which is preliminary data.</text>
</comment>
<accession>A0A064C5K7</accession>
<dbReference type="SUPFAM" id="SSF55920">
    <property type="entry name" value="Creatinase/aminopeptidase"/>
    <property type="match status" value="1"/>
</dbReference>
<dbReference type="InterPro" id="IPR036005">
    <property type="entry name" value="Creatinase/aminopeptidase-like"/>
</dbReference>
<evidence type="ECO:0000259" key="5">
    <source>
        <dbReference type="Pfam" id="PF01321"/>
    </source>
</evidence>
<dbReference type="Gene3D" id="3.90.230.10">
    <property type="entry name" value="Creatinase/methionine aminopeptidase superfamily"/>
    <property type="match status" value="1"/>
</dbReference>
<dbReference type="PANTHER" id="PTHR46112:SF3">
    <property type="entry name" value="AMINOPEPTIDASE YPDF"/>
    <property type="match status" value="1"/>
</dbReference>
<evidence type="ECO:0000256" key="1">
    <source>
        <dbReference type="ARBA" id="ARBA00022723"/>
    </source>
</evidence>
<dbReference type="CDD" id="cd01092">
    <property type="entry name" value="APP-like"/>
    <property type="match status" value="1"/>
</dbReference>
<evidence type="ECO:0000256" key="3">
    <source>
        <dbReference type="RuleBase" id="RU000590"/>
    </source>
</evidence>
<evidence type="ECO:0000313" key="6">
    <source>
        <dbReference type="EMBL" id="TVX68202.1"/>
    </source>
</evidence>
<dbReference type="Pfam" id="PF00557">
    <property type="entry name" value="Peptidase_M24"/>
    <property type="match status" value="1"/>
</dbReference>
<dbReference type="AlphaFoldDB" id="A0A064C5K7"/>
<dbReference type="Pfam" id="PF01321">
    <property type="entry name" value="Creatinase_N"/>
    <property type="match status" value="1"/>
</dbReference>
<dbReference type="SUPFAM" id="SSF53092">
    <property type="entry name" value="Creatinase/prolidase N-terminal domain"/>
    <property type="match status" value="1"/>
</dbReference>
<name>A0A064C5K7_STREE</name>
<keyword evidence="2" id="KW-0378">Hydrolase</keyword>
<dbReference type="InterPro" id="IPR000587">
    <property type="entry name" value="Creatinase_N"/>
</dbReference>